<name>A0AAW5A8Q6_9PSED</name>
<dbReference type="AlphaFoldDB" id="A0AAW5A8Q6"/>
<organism evidence="2 3">
    <name type="scientific">Pseudomonas proteolytica</name>
    <dbReference type="NCBI Taxonomy" id="219574"/>
    <lineage>
        <taxon>Bacteria</taxon>
        <taxon>Pseudomonadati</taxon>
        <taxon>Pseudomonadota</taxon>
        <taxon>Gammaproteobacteria</taxon>
        <taxon>Pseudomonadales</taxon>
        <taxon>Pseudomonadaceae</taxon>
        <taxon>Pseudomonas</taxon>
    </lineage>
</organism>
<gene>
    <name evidence="2" type="ORF">GIW75_12290</name>
</gene>
<feature type="region of interest" description="Disordered" evidence="1">
    <location>
        <begin position="1"/>
        <end position="21"/>
    </location>
</feature>
<sequence length="398" mass="42202">MSIPSNTPPMNSAGAPDLSFGNSSPKNGTVIALQSEGISRVLNDGSTITVGLTSAAGERRIVVTKHTPAGELDLNYGTWETETSEVIRLVHLTIQPDGKPLLLAARGNEGAAFITRFNVQTGDVDHSFGIAGTRELGKRIYTGLLPRGGLAVQADNKIVSVFHDGTQSFIFQLSVSGELINFGYLGPIESPNTHLNTLLITSSGFVIAGTRTGTDTRRAHMRGFLANGQPDSTFGKEGVVELEFSNNENKQISALAKGPNGQIAVAGGSYYLPSEMNFVASVLADGQANPQFNGGKPVESSSNIYSYTDVVTQADGKVVALARSSNGAQVDLIRHTVTGRLDPDFGQQGIAQAWRDPQGRPEHSFVDTLELVQPGEKLQSSGVLSSYRGSFIGRLLSQ</sequence>
<dbReference type="Gene3D" id="2.80.10.50">
    <property type="match status" value="2"/>
</dbReference>
<protein>
    <recommendedName>
        <fullName evidence="4">Delta-60 repeat domain-containing protein</fullName>
    </recommendedName>
</protein>
<dbReference type="Proteomes" id="UP000814172">
    <property type="component" value="Unassembled WGS sequence"/>
</dbReference>
<dbReference type="EMBL" id="WKEW01000033">
    <property type="protein sequence ID" value="MCF5057734.1"/>
    <property type="molecule type" value="Genomic_DNA"/>
</dbReference>
<proteinExistence type="predicted"/>
<evidence type="ECO:0008006" key="4">
    <source>
        <dbReference type="Google" id="ProtNLM"/>
    </source>
</evidence>
<accession>A0AAW5A8Q6</accession>
<dbReference type="RefSeq" id="WP_236299625.1">
    <property type="nucleotide sequence ID" value="NZ_WKEB01000027.1"/>
</dbReference>
<reference evidence="2 3" key="1">
    <citation type="submission" date="2019-11" db="EMBL/GenBank/DDBJ databases">
        <title>Epiphytic Pseudomonas syringae from cherry orchards.</title>
        <authorList>
            <person name="Hulin M.T."/>
        </authorList>
    </citation>
    <scope>NUCLEOTIDE SEQUENCE [LARGE SCALE GENOMIC DNA]</scope>
    <source>
        <strain evidence="2 3">PA-6-9F</strain>
    </source>
</reference>
<comment type="caution">
    <text evidence="2">The sequence shown here is derived from an EMBL/GenBank/DDBJ whole genome shotgun (WGS) entry which is preliminary data.</text>
</comment>
<evidence type="ECO:0000256" key="1">
    <source>
        <dbReference type="SAM" id="MobiDB-lite"/>
    </source>
</evidence>
<keyword evidence="3" id="KW-1185">Reference proteome</keyword>
<feature type="compositionally biased region" description="Polar residues" evidence="1">
    <location>
        <begin position="1"/>
        <end position="10"/>
    </location>
</feature>
<evidence type="ECO:0000313" key="2">
    <source>
        <dbReference type="EMBL" id="MCF5057734.1"/>
    </source>
</evidence>
<evidence type="ECO:0000313" key="3">
    <source>
        <dbReference type="Proteomes" id="UP000814172"/>
    </source>
</evidence>